<organism evidence="2 3">
    <name type="scientific">Armillaria gallica</name>
    <name type="common">Bulbous honey fungus</name>
    <name type="synonym">Armillaria bulbosa</name>
    <dbReference type="NCBI Taxonomy" id="47427"/>
    <lineage>
        <taxon>Eukaryota</taxon>
        <taxon>Fungi</taxon>
        <taxon>Dikarya</taxon>
        <taxon>Basidiomycota</taxon>
        <taxon>Agaricomycotina</taxon>
        <taxon>Agaricomycetes</taxon>
        <taxon>Agaricomycetidae</taxon>
        <taxon>Agaricales</taxon>
        <taxon>Marasmiineae</taxon>
        <taxon>Physalacriaceae</taxon>
        <taxon>Armillaria</taxon>
    </lineage>
</organism>
<dbReference type="InterPro" id="IPR036812">
    <property type="entry name" value="NAD(P)_OxRdtase_dom_sf"/>
</dbReference>
<dbReference type="OrthoDB" id="5357513at2759"/>
<dbReference type="InParanoid" id="A0A2H3DJL4"/>
<dbReference type="InterPro" id="IPR020471">
    <property type="entry name" value="AKR"/>
</dbReference>
<dbReference type="OMA" id="FQSFWTL"/>
<feature type="domain" description="NADP-dependent oxidoreductase" evidence="1">
    <location>
        <begin position="13"/>
        <end position="194"/>
    </location>
</feature>
<dbReference type="Proteomes" id="UP000217790">
    <property type="component" value="Unassembled WGS sequence"/>
</dbReference>
<dbReference type="AlphaFoldDB" id="A0A2H3DJL4"/>
<sequence length="279" mass="31204">MAFPAKIIYGTAWKKERTADLVVSAVLNGFKAIDTACQPKHYREDLVGNALQTLKEVHGIERDQLFIQTKFTSIDGQDRSKPLPYDPSATIPEQVRTSFEKSLTNLRTAYVDSYLLHSPLRTIQQTLEAWRMLIKLQDEGKIRMIGVSNTYDVGILRALGQERQVQVVQNRWYEGNAWDQDVVRYCKTHGVVYQSFWTLTGSPSLLSHPSVLAISAALAMTPAQVLYGIVQMGGILPLSGTTNEVHMKEDVAVESSDLVSDDKLRSHVDAIKRLVGLES</sequence>
<protein>
    <submittedName>
        <fullName evidence="2">Aldo/keto reductase</fullName>
    </submittedName>
</protein>
<evidence type="ECO:0000313" key="2">
    <source>
        <dbReference type="EMBL" id="PBK95409.1"/>
    </source>
</evidence>
<dbReference type="STRING" id="47427.A0A2H3DJL4"/>
<dbReference type="SUPFAM" id="SSF51430">
    <property type="entry name" value="NAD(P)-linked oxidoreductase"/>
    <property type="match status" value="1"/>
</dbReference>
<gene>
    <name evidence="2" type="ORF">ARMGADRAFT_799010</name>
</gene>
<evidence type="ECO:0000313" key="3">
    <source>
        <dbReference type="Proteomes" id="UP000217790"/>
    </source>
</evidence>
<dbReference type="EMBL" id="KZ293652">
    <property type="protein sequence ID" value="PBK95409.1"/>
    <property type="molecule type" value="Genomic_DNA"/>
</dbReference>
<dbReference type="PRINTS" id="PR00069">
    <property type="entry name" value="ALDKETRDTASE"/>
</dbReference>
<proteinExistence type="predicted"/>
<dbReference type="InterPro" id="IPR023210">
    <property type="entry name" value="NADP_OxRdtase_dom"/>
</dbReference>
<dbReference type="PANTHER" id="PTHR43827">
    <property type="entry name" value="2,5-DIKETO-D-GLUCONIC ACID REDUCTASE"/>
    <property type="match status" value="1"/>
</dbReference>
<dbReference type="Pfam" id="PF00248">
    <property type="entry name" value="Aldo_ket_red"/>
    <property type="match status" value="1"/>
</dbReference>
<name>A0A2H3DJL4_ARMGA</name>
<dbReference type="GO" id="GO:0016491">
    <property type="term" value="F:oxidoreductase activity"/>
    <property type="evidence" value="ECO:0007669"/>
    <property type="project" value="InterPro"/>
</dbReference>
<keyword evidence="3" id="KW-1185">Reference proteome</keyword>
<reference evidence="3" key="1">
    <citation type="journal article" date="2017" name="Nat. Ecol. Evol.">
        <title>Genome expansion and lineage-specific genetic innovations in the forest pathogenic fungi Armillaria.</title>
        <authorList>
            <person name="Sipos G."/>
            <person name="Prasanna A.N."/>
            <person name="Walter M.C."/>
            <person name="O'Connor E."/>
            <person name="Balint B."/>
            <person name="Krizsan K."/>
            <person name="Kiss B."/>
            <person name="Hess J."/>
            <person name="Varga T."/>
            <person name="Slot J."/>
            <person name="Riley R."/>
            <person name="Boka B."/>
            <person name="Rigling D."/>
            <person name="Barry K."/>
            <person name="Lee J."/>
            <person name="Mihaltcheva S."/>
            <person name="LaButti K."/>
            <person name="Lipzen A."/>
            <person name="Waldron R."/>
            <person name="Moloney N.M."/>
            <person name="Sperisen C."/>
            <person name="Kredics L."/>
            <person name="Vagvoelgyi C."/>
            <person name="Patrignani A."/>
            <person name="Fitzpatrick D."/>
            <person name="Nagy I."/>
            <person name="Doyle S."/>
            <person name="Anderson J.B."/>
            <person name="Grigoriev I.V."/>
            <person name="Gueldener U."/>
            <person name="Muensterkoetter M."/>
            <person name="Nagy L.G."/>
        </authorList>
    </citation>
    <scope>NUCLEOTIDE SEQUENCE [LARGE SCALE GENOMIC DNA]</scope>
    <source>
        <strain evidence="3">Ar21-2</strain>
    </source>
</reference>
<dbReference type="PANTHER" id="PTHR43827:SF8">
    <property type="entry name" value="ALDO_KETO REDUCTASE FAMILY PROTEIN"/>
    <property type="match status" value="1"/>
</dbReference>
<dbReference type="CDD" id="cd19071">
    <property type="entry name" value="AKR_AKR1-5-like"/>
    <property type="match status" value="1"/>
</dbReference>
<dbReference type="Gene3D" id="3.20.20.100">
    <property type="entry name" value="NADP-dependent oxidoreductase domain"/>
    <property type="match status" value="1"/>
</dbReference>
<evidence type="ECO:0000259" key="1">
    <source>
        <dbReference type="Pfam" id="PF00248"/>
    </source>
</evidence>
<accession>A0A2H3DJL4</accession>